<accession>A0A3N4JX74</accession>
<keyword evidence="1" id="KW-0812">Transmembrane</keyword>
<evidence type="ECO:0000256" key="1">
    <source>
        <dbReference type="SAM" id="Phobius"/>
    </source>
</evidence>
<keyword evidence="3" id="KW-1185">Reference proteome</keyword>
<keyword evidence="1" id="KW-1133">Transmembrane helix</keyword>
<name>A0A3N4JX74_9PEZI</name>
<reference evidence="2 3" key="1">
    <citation type="journal article" date="2018" name="Nat. Ecol. Evol.">
        <title>Pezizomycetes genomes reveal the molecular basis of ectomycorrhizal truffle lifestyle.</title>
        <authorList>
            <person name="Murat C."/>
            <person name="Payen T."/>
            <person name="Noel B."/>
            <person name="Kuo A."/>
            <person name="Morin E."/>
            <person name="Chen J."/>
            <person name="Kohler A."/>
            <person name="Krizsan K."/>
            <person name="Balestrini R."/>
            <person name="Da Silva C."/>
            <person name="Montanini B."/>
            <person name="Hainaut M."/>
            <person name="Levati E."/>
            <person name="Barry K.W."/>
            <person name="Belfiori B."/>
            <person name="Cichocki N."/>
            <person name="Clum A."/>
            <person name="Dockter R.B."/>
            <person name="Fauchery L."/>
            <person name="Guy J."/>
            <person name="Iotti M."/>
            <person name="Le Tacon F."/>
            <person name="Lindquist E.A."/>
            <person name="Lipzen A."/>
            <person name="Malagnac F."/>
            <person name="Mello A."/>
            <person name="Molinier V."/>
            <person name="Miyauchi S."/>
            <person name="Poulain J."/>
            <person name="Riccioni C."/>
            <person name="Rubini A."/>
            <person name="Sitrit Y."/>
            <person name="Splivallo R."/>
            <person name="Traeger S."/>
            <person name="Wang M."/>
            <person name="Zifcakova L."/>
            <person name="Wipf D."/>
            <person name="Zambonelli A."/>
            <person name="Paolocci F."/>
            <person name="Nowrousian M."/>
            <person name="Ottonello S."/>
            <person name="Baldrian P."/>
            <person name="Spatafora J.W."/>
            <person name="Henrissat B."/>
            <person name="Nagy L.G."/>
            <person name="Aury J.M."/>
            <person name="Wincker P."/>
            <person name="Grigoriev I.V."/>
            <person name="Bonfante P."/>
            <person name="Martin F.M."/>
        </authorList>
    </citation>
    <scope>NUCLEOTIDE SEQUENCE [LARGE SCALE GENOMIC DNA]</scope>
    <source>
        <strain evidence="2 3">120613-1</strain>
    </source>
</reference>
<dbReference type="Proteomes" id="UP000276215">
    <property type="component" value="Unassembled WGS sequence"/>
</dbReference>
<evidence type="ECO:0000313" key="2">
    <source>
        <dbReference type="EMBL" id="RPB02940.1"/>
    </source>
</evidence>
<sequence length="102" mass="11765">MSDRSYSGEDHPDLSGDTLTVRHCLLWKTTFLSPDANFVMLFLKAFLSKKMVIHILIYFFHVIDCLTIPPLPLVACTVMETLLWSQQEESIIEIPLHKQQNC</sequence>
<proteinExistence type="predicted"/>
<gene>
    <name evidence="2" type="ORF">L873DRAFT_329244</name>
</gene>
<evidence type="ECO:0000313" key="3">
    <source>
        <dbReference type="Proteomes" id="UP000276215"/>
    </source>
</evidence>
<dbReference type="AlphaFoldDB" id="A0A3N4JX74"/>
<feature type="transmembrane region" description="Helical" evidence="1">
    <location>
        <begin position="55"/>
        <end position="75"/>
    </location>
</feature>
<protein>
    <submittedName>
        <fullName evidence="2">Uncharacterized protein</fullName>
    </submittedName>
</protein>
<dbReference type="EMBL" id="ML120365">
    <property type="protein sequence ID" value="RPB02940.1"/>
    <property type="molecule type" value="Genomic_DNA"/>
</dbReference>
<keyword evidence="1" id="KW-0472">Membrane</keyword>
<organism evidence="2 3">
    <name type="scientific">Choiromyces venosus 120613-1</name>
    <dbReference type="NCBI Taxonomy" id="1336337"/>
    <lineage>
        <taxon>Eukaryota</taxon>
        <taxon>Fungi</taxon>
        <taxon>Dikarya</taxon>
        <taxon>Ascomycota</taxon>
        <taxon>Pezizomycotina</taxon>
        <taxon>Pezizomycetes</taxon>
        <taxon>Pezizales</taxon>
        <taxon>Tuberaceae</taxon>
        <taxon>Choiromyces</taxon>
    </lineage>
</organism>